<dbReference type="SUPFAM" id="SSF53271">
    <property type="entry name" value="PRTase-like"/>
    <property type="match status" value="1"/>
</dbReference>
<dbReference type="PANTHER" id="PTHR43340">
    <property type="entry name" value="HYPOXANTHINE-GUANINE PHOSPHORIBOSYLTRANSFERASE"/>
    <property type="match status" value="1"/>
</dbReference>
<comment type="pathway">
    <text evidence="3 15">Purine metabolism; IMP biosynthesis via salvage pathway; IMP from hypoxanthine: step 1/1.</text>
</comment>
<dbReference type="GO" id="GO:0032263">
    <property type="term" value="P:GMP salvage"/>
    <property type="evidence" value="ECO:0007669"/>
    <property type="project" value="TreeGrafter"/>
</dbReference>
<evidence type="ECO:0000256" key="10">
    <source>
        <dbReference type="ARBA" id="ARBA00022726"/>
    </source>
</evidence>
<dbReference type="NCBIfam" id="TIGR01203">
    <property type="entry name" value="HGPRTase"/>
    <property type="match status" value="1"/>
</dbReference>
<sequence>MERDFWLDDVQEVLFTEEQIHERVKELARQISQDYQEKTPIIVGVLKGVMCFLPDLIRKMSIPVEVDFIAVSSYSTETRDKGVVRVVKDLDLPLMDRHVLFVEDVVDTGLTLHYLLRNLRARNPASLEVCTLLNKNPRRLINIPIRYVGFEVPDYFVVGYGLDYNERYRNLPYIGILKPSVLFGKD</sequence>
<dbReference type="InterPro" id="IPR000836">
    <property type="entry name" value="PRTase_dom"/>
</dbReference>
<dbReference type="Gene3D" id="3.40.50.2020">
    <property type="match status" value="1"/>
</dbReference>
<evidence type="ECO:0000313" key="18">
    <source>
        <dbReference type="Proteomes" id="UP000008922"/>
    </source>
</evidence>
<dbReference type="FunCoup" id="E8N5Y8">
    <property type="interactions" value="272"/>
</dbReference>
<dbReference type="STRING" id="926569.ANT_18260"/>
<keyword evidence="8 15" id="KW-0808">Transferase</keyword>
<dbReference type="CDD" id="cd06223">
    <property type="entry name" value="PRTases_typeI"/>
    <property type="match status" value="1"/>
</dbReference>
<dbReference type="eggNOG" id="COG0634">
    <property type="taxonomic scope" value="Bacteria"/>
</dbReference>
<reference evidence="17 18" key="1">
    <citation type="submission" date="2010-12" db="EMBL/GenBank/DDBJ databases">
        <title>Whole genome sequence of Anaerolinea thermophila UNI-1.</title>
        <authorList>
            <person name="Narita-Yamada S."/>
            <person name="Kishi E."/>
            <person name="Watanabe Y."/>
            <person name="Takasaki K."/>
            <person name="Ankai A."/>
            <person name="Oguchi A."/>
            <person name="Fukui S."/>
            <person name="Takahashi M."/>
            <person name="Yashiro I."/>
            <person name="Hosoyama A."/>
            <person name="Sekiguchi Y."/>
            <person name="Hanada S."/>
            <person name="Fujita N."/>
        </authorList>
    </citation>
    <scope>NUCLEOTIDE SEQUENCE [LARGE SCALE GENOMIC DNA]</scope>
    <source>
        <strain evidence="18">DSM 14523 / JCM 11388 / NBRC 100420 / UNI-1</strain>
    </source>
</reference>
<dbReference type="OrthoDB" id="9802824at2"/>
<dbReference type="AlphaFoldDB" id="E8N5Y8"/>
<dbReference type="HOGENOM" id="CLU_073615_0_0_0"/>
<evidence type="ECO:0000256" key="4">
    <source>
        <dbReference type="ARBA" id="ARBA00004676"/>
    </source>
</evidence>
<evidence type="ECO:0000256" key="6">
    <source>
        <dbReference type="ARBA" id="ARBA00022490"/>
    </source>
</evidence>
<keyword evidence="18" id="KW-1185">Reference proteome</keyword>
<evidence type="ECO:0000256" key="15">
    <source>
        <dbReference type="RuleBase" id="RU364099"/>
    </source>
</evidence>
<evidence type="ECO:0000313" key="17">
    <source>
        <dbReference type="EMBL" id="BAJ63852.1"/>
    </source>
</evidence>
<dbReference type="EMBL" id="AP012029">
    <property type="protein sequence ID" value="BAJ63852.1"/>
    <property type="molecule type" value="Genomic_DNA"/>
</dbReference>
<keyword evidence="9 15" id="KW-0479">Metal-binding</keyword>
<evidence type="ECO:0000256" key="3">
    <source>
        <dbReference type="ARBA" id="ARBA00004669"/>
    </source>
</evidence>
<evidence type="ECO:0000256" key="9">
    <source>
        <dbReference type="ARBA" id="ARBA00022723"/>
    </source>
</evidence>
<comment type="cofactor">
    <cofactor evidence="1 15">
        <name>Mg(2+)</name>
        <dbReference type="ChEBI" id="CHEBI:18420"/>
    </cofactor>
</comment>
<dbReference type="PANTHER" id="PTHR43340:SF1">
    <property type="entry name" value="HYPOXANTHINE PHOSPHORIBOSYLTRANSFERASE"/>
    <property type="match status" value="1"/>
</dbReference>
<keyword evidence="12 15" id="KW-0460">Magnesium</keyword>
<evidence type="ECO:0000256" key="5">
    <source>
        <dbReference type="ARBA" id="ARBA00008391"/>
    </source>
</evidence>
<accession>E8N5Y8</accession>
<keyword evidence="6 15" id="KW-0963">Cytoplasm</keyword>
<keyword evidence="7 15" id="KW-0328">Glycosyltransferase</keyword>
<comment type="similarity">
    <text evidence="5 15">Belongs to the purine/pyrimidine phosphoribosyltransferase family.</text>
</comment>
<evidence type="ECO:0000256" key="7">
    <source>
        <dbReference type="ARBA" id="ARBA00022676"/>
    </source>
</evidence>
<dbReference type="Proteomes" id="UP000008922">
    <property type="component" value="Chromosome"/>
</dbReference>
<dbReference type="InterPro" id="IPR029057">
    <property type="entry name" value="PRTase-like"/>
</dbReference>
<evidence type="ECO:0000256" key="11">
    <source>
        <dbReference type="ARBA" id="ARBA00022741"/>
    </source>
</evidence>
<dbReference type="FunFam" id="3.40.50.2020:FF:000006">
    <property type="entry name" value="Hypoxanthine phosphoribosyltransferase"/>
    <property type="match status" value="1"/>
</dbReference>
<dbReference type="GO" id="GO:0006178">
    <property type="term" value="P:guanine salvage"/>
    <property type="evidence" value="ECO:0007669"/>
    <property type="project" value="TreeGrafter"/>
</dbReference>
<proteinExistence type="inferred from homology"/>
<evidence type="ECO:0000256" key="1">
    <source>
        <dbReference type="ARBA" id="ARBA00001946"/>
    </source>
</evidence>
<keyword evidence="11 15" id="KW-0547">Nucleotide-binding</keyword>
<comment type="pathway">
    <text evidence="4">Purine metabolism; GMP biosynthesis via salvage pathway; GMP from guanine: step 1/1.</text>
</comment>
<keyword evidence="10 15" id="KW-0660">Purine salvage</keyword>
<evidence type="ECO:0000256" key="2">
    <source>
        <dbReference type="ARBA" id="ARBA00004496"/>
    </source>
</evidence>
<dbReference type="RefSeq" id="WP_013560229.1">
    <property type="nucleotide sequence ID" value="NC_014960.1"/>
</dbReference>
<evidence type="ECO:0000256" key="13">
    <source>
        <dbReference type="ARBA" id="ARBA00048811"/>
    </source>
</evidence>
<comment type="catalytic activity">
    <reaction evidence="14">
        <text>IMP + diphosphate = hypoxanthine + 5-phospho-alpha-D-ribose 1-diphosphate</text>
        <dbReference type="Rhea" id="RHEA:17973"/>
        <dbReference type="ChEBI" id="CHEBI:17368"/>
        <dbReference type="ChEBI" id="CHEBI:33019"/>
        <dbReference type="ChEBI" id="CHEBI:58017"/>
        <dbReference type="ChEBI" id="CHEBI:58053"/>
        <dbReference type="EC" id="2.4.2.8"/>
    </reaction>
    <physiologicalReaction direction="right-to-left" evidence="14">
        <dbReference type="Rhea" id="RHEA:17975"/>
    </physiologicalReaction>
</comment>
<dbReference type="GO" id="GO:0000287">
    <property type="term" value="F:magnesium ion binding"/>
    <property type="evidence" value="ECO:0007669"/>
    <property type="project" value="TreeGrafter"/>
</dbReference>
<dbReference type="GO" id="GO:0006166">
    <property type="term" value="P:purine ribonucleoside salvage"/>
    <property type="evidence" value="ECO:0007669"/>
    <property type="project" value="UniProtKB-KW"/>
</dbReference>
<dbReference type="InterPro" id="IPR050408">
    <property type="entry name" value="HGPRT"/>
</dbReference>
<evidence type="ECO:0000256" key="8">
    <source>
        <dbReference type="ARBA" id="ARBA00022679"/>
    </source>
</evidence>
<comment type="catalytic activity">
    <reaction evidence="13">
        <text>GMP + diphosphate = guanine + 5-phospho-alpha-D-ribose 1-diphosphate</text>
        <dbReference type="Rhea" id="RHEA:25424"/>
        <dbReference type="ChEBI" id="CHEBI:16235"/>
        <dbReference type="ChEBI" id="CHEBI:33019"/>
        <dbReference type="ChEBI" id="CHEBI:58017"/>
        <dbReference type="ChEBI" id="CHEBI:58115"/>
        <dbReference type="EC" id="2.4.2.8"/>
    </reaction>
    <physiologicalReaction direction="right-to-left" evidence="13">
        <dbReference type="Rhea" id="RHEA:25426"/>
    </physiologicalReaction>
</comment>
<evidence type="ECO:0000256" key="14">
    <source>
        <dbReference type="ARBA" id="ARBA00049402"/>
    </source>
</evidence>
<comment type="subcellular location">
    <subcellularLocation>
        <location evidence="2 15">Cytoplasm</location>
    </subcellularLocation>
</comment>
<evidence type="ECO:0000256" key="12">
    <source>
        <dbReference type="ARBA" id="ARBA00022842"/>
    </source>
</evidence>
<organism evidence="17 18">
    <name type="scientific">Anaerolinea thermophila (strain DSM 14523 / JCM 11388 / NBRC 100420 / UNI-1)</name>
    <dbReference type="NCBI Taxonomy" id="926569"/>
    <lineage>
        <taxon>Bacteria</taxon>
        <taxon>Bacillati</taxon>
        <taxon>Chloroflexota</taxon>
        <taxon>Anaerolineae</taxon>
        <taxon>Anaerolineales</taxon>
        <taxon>Anaerolineaceae</taxon>
        <taxon>Anaerolinea</taxon>
    </lineage>
</organism>
<name>E8N5Y8_ANATU</name>
<dbReference type="EC" id="2.4.2.8" evidence="15"/>
<dbReference type="GO" id="GO:0046100">
    <property type="term" value="P:hypoxanthine metabolic process"/>
    <property type="evidence" value="ECO:0007669"/>
    <property type="project" value="TreeGrafter"/>
</dbReference>
<protein>
    <recommendedName>
        <fullName evidence="15">Hypoxanthine phosphoribosyltransferase</fullName>
        <ecNumber evidence="15">2.4.2.8</ecNumber>
    </recommendedName>
</protein>
<dbReference type="InParanoid" id="E8N5Y8"/>
<dbReference type="GO" id="GO:0052657">
    <property type="term" value="F:guanine phosphoribosyltransferase activity"/>
    <property type="evidence" value="ECO:0007669"/>
    <property type="project" value="UniProtKB-ARBA"/>
</dbReference>
<gene>
    <name evidence="17" type="primary">hpt</name>
    <name evidence="17" type="ordered locus">ANT_18260</name>
</gene>
<dbReference type="KEGG" id="atm:ANT_18260"/>
<dbReference type="GO" id="GO:0004422">
    <property type="term" value="F:hypoxanthine phosphoribosyltransferase activity"/>
    <property type="evidence" value="ECO:0007669"/>
    <property type="project" value="InterPro"/>
</dbReference>
<dbReference type="GO" id="GO:0032264">
    <property type="term" value="P:IMP salvage"/>
    <property type="evidence" value="ECO:0007669"/>
    <property type="project" value="UniProtKB-UniPathway"/>
</dbReference>
<feature type="domain" description="Phosphoribosyltransferase" evidence="16">
    <location>
        <begin position="18"/>
        <end position="164"/>
    </location>
</feature>
<dbReference type="GO" id="GO:0000166">
    <property type="term" value="F:nucleotide binding"/>
    <property type="evidence" value="ECO:0007669"/>
    <property type="project" value="UniProtKB-KW"/>
</dbReference>
<dbReference type="InterPro" id="IPR005904">
    <property type="entry name" value="Hxn_phspho_trans"/>
</dbReference>
<dbReference type="GO" id="GO:0005829">
    <property type="term" value="C:cytosol"/>
    <property type="evidence" value="ECO:0007669"/>
    <property type="project" value="TreeGrafter"/>
</dbReference>
<evidence type="ECO:0000259" key="16">
    <source>
        <dbReference type="Pfam" id="PF00156"/>
    </source>
</evidence>
<dbReference type="UniPathway" id="UPA00591">
    <property type="reaction ID" value="UER00648"/>
</dbReference>
<dbReference type="Pfam" id="PF00156">
    <property type="entry name" value="Pribosyltran"/>
    <property type="match status" value="1"/>
</dbReference>